<reference evidence="3" key="1">
    <citation type="journal article" date="2011" name="Proc. Natl. Acad. Sci. U.S.A.">
        <title>Obligate biotrophy features unraveled by the genomic analysis of rust fungi.</title>
        <authorList>
            <person name="Duplessis S."/>
            <person name="Cuomo C.A."/>
            <person name="Lin Y.-C."/>
            <person name="Aerts A."/>
            <person name="Tisserant E."/>
            <person name="Veneault-Fourrey C."/>
            <person name="Joly D.L."/>
            <person name="Hacquard S."/>
            <person name="Amselem J."/>
            <person name="Cantarel B.L."/>
            <person name="Chiu R."/>
            <person name="Coutinho P.M."/>
            <person name="Feau N."/>
            <person name="Field M."/>
            <person name="Frey P."/>
            <person name="Gelhaye E."/>
            <person name="Goldberg J."/>
            <person name="Grabherr M.G."/>
            <person name="Kodira C.D."/>
            <person name="Kohler A."/>
            <person name="Kuees U."/>
            <person name="Lindquist E.A."/>
            <person name="Lucas S.M."/>
            <person name="Mago R."/>
            <person name="Mauceli E."/>
            <person name="Morin E."/>
            <person name="Murat C."/>
            <person name="Pangilinan J.L."/>
            <person name="Park R."/>
            <person name="Pearson M."/>
            <person name="Quesneville H."/>
            <person name="Rouhier N."/>
            <person name="Sakthikumar S."/>
            <person name="Salamov A.A."/>
            <person name="Schmutz J."/>
            <person name="Selles B."/>
            <person name="Shapiro H."/>
            <person name="Tanguay P."/>
            <person name="Tuskan G.A."/>
            <person name="Henrissat B."/>
            <person name="Van de Peer Y."/>
            <person name="Rouze P."/>
            <person name="Ellis J.G."/>
            <person name="Dodds P.N."/>
            <person name="Schein J.E."/>
            <person name="Zhong S."/>
            <person name="Hamelin R.C."/>
            <person name="Grigoriev I.V."/>
            <person name="Szabo L.J."/>
            <person name="Martin F."/>
        </authorList>
    </citation>
    <scope>NUCLEOTIDE SEQUENCE [LARGE SCALE GENOMIC DNA]</scope>
    <source>
        <strain evidence="3">98AG31 / pathotype 3-4-7</strain>
    </source>
</reference>
<gene>
    <name evidence="2" type="ORF">MELLADRAFT_61144</name>
</gene>
<feature type="compositionally biased region" description="Acidic residues" evidence="1">
    <location>
        <begin position="76"/>
        <end position="86"/>
    </location>
</feature>
<proteinExistence type="predicted"/>
<dbReference type="EMBL" id="GL883097">
    <property type="protein sequence ID" value="EGG09557.1"/>
    <property type="molecule type" value="Genomic_DNA"/>
</dbReference>
<dbReference type="KEGG" id="mlr:MELLADRAFT_61144"/>
<dbReference type="VEuPathDB" id="FungiDB:MELLADRAFT_61144"/>
<evidence type="ECO:0000313" key="3">
    <source>
        <dbReference type="Proteomes" id="UP000001072"/>
    </source>
</evidence>
<dbReference type="HOGENOM" id="CLU_1896692_0_0_1"/>
<feature type="compositionally biased region" description="Low complexity" evidence="1">
    <location>
        <begin position="1"/>
        <end position="17"/>
    </location>
</feature>
<dbReference type="GeneID" id="18929678"/>
<feature type="compositionally biased region" description="Acidic residues" evidence="1">
    <location>
        <begin position="94"/>
        <end position="110"/>
    </location>
</feature>
<protein>
    <submittedName>
        <fullName evidence="2">Uncharacterized protein</fullName>
    </submittedName>
</protein>
<dbReference type="Proteomes" id="UP000001072">
    <property type="component" value="Unassembled WGS sequence"/>
</dbReference>
<keyword evidence="3" id="KW-1185">Reference proteome</keyword>
<evidence type="ECO:0000313" key="2">
    <source>
        <dbReference type="EMBL" id="EGG09557.1"/>
    </source>
</evidence>
<feature type="region of interest" description="Disordered" evidence="1">
    <location>
        <begin position="1"/>
        <end position="119"/>
    </location>
</feature>
<feature type="compositionally biased region" description="Polar residues" evidence="1">
    <location>
        <begin position="20"/>
        <end position="34"/>
    </location>
</feature>
<sequence>MPPKDQSSSIPSSYQDSRLYYNQRQDPMFTNDTTSYRDHDPYNQHLMNTDNPLSHAATLSPFHHPTSTLENKTGSEDDAEGETDDEEKGKDESDFTEDEETGYDESEEEQDKWMDSNRVDPVIVPQIPVMAETM</sequence>
<name>F4RDS5_MELLP</name>
<dbReference type="RefSeq" id="XP_007407284.1">
    <property type="nucleotide sequence ID" value="XM_007407222.1"/>
</dbReference>
<dbReference type="AlphaFoldDB" id="F4RDS5"/>
<accession>F4RDS5</accession>
<organism evidence="3">
    <name type="scientific">Melampsora larici-populina (strain 98AG31 / pathotype 3-4-7)</name>
    <name type="common">Poplar leaf rust fungus</name>
    <dbReference type="NCBI Taxonomy" id="747676"/>
    <lineage>
        <taxon>Eukaryota</taxon>
        <taxon>Fungi</taxon>
        <taxon>Dikarya</taxon>
        <taxon>Basidiomycota</taxon>
        <taxon>Pucciniomycotina</taxon>
        <taxon>Pucciniomycetes</taxon>
        <taxon>Pucciniales</taxon>
        <taxon>Melampsoraceae</taxon>
        <taxon>Melampsora</taxon>
    </lineage>
</organism>
<evidence type="ECO:0000256" key="1">
    <source>
        <dbReference type="SAM" id="MobiDB-lite"/>
    </source>
</evidence>
<dbReference type="InParanoid" id="F4RDS5"/>